<evidence type="ECO:0000313" key="2">
    <source>
        <dbReference type="WBParaSite" id="PTRK_0000500700.1"/>
    </source>
</evidence>
<name>A0A0N4ZBU9_PARTI</name>
<dbReference type="AlphaFoldDB" id="A0A0N4ZBU9"/>
<dbReference type="WBParaSite" id="PTRK_0000500700.1">
    <property type="protein sequence ID" value="PTRK_0000500700.1"/>
    <property type="gene ID" value="PTRK_0000500700"/>
</dbReference>
<evidence type="ECO:0000313" key="1">
    <source>
        <dbReference type="Proteomes" id="UP000038045"/>
    </source>
</evidence>
<proteinExistence type="predicted"/>
<sequence>MSLKRTPEIPLYHDPELHIDGPDANAIFTVFSNDNILPMITKHLTDVDDRVNVMSTCKHFFNYMFKKHPRNNPKTRINFKVEVQLCRVEENYVTLGSNTTTRAIVLRAPGHVSRIIYTIRKVSDTITEEDVKQDMIYAYYRLRIWLRLLSHIITEVRVTAMVEVNHFIYKDVFDLIKDTLSNLRKVSVNSTVFNSICKFGVGEFEYYRISQRNVLFEVSADDNDYGHPMVNATVKDVVSQLPDDFVLSFVPRRIWYSGSPNLREFCPLNTMAKFRNIYSISNVTTLAFNEIFTSQNNIKELFLYCDDRRCFHQYAPSYSLKAFSTITSFTYCCNEYGHDDCKHGILSLFPINRKTGQNETLKSLSFAKSKFNVERSLTEYELYCISAVFVNITSLYLNGKHFPLPLDKLFKNFSNLHHLLLYDINGDQVNEYIEFVLNSESRIFDTLVLDIISSRTPYSINVQEALMLKTKYPIFEIDRKPVDIKDGKFQIKKRVPRMRNRDVIIQRKVKEIKSNLTLAIFPSIVDEFTKTTYYTHL</sequence>
<organism evidence="1 2">
    <name type="scientific">Parastrongyloides trichosuri</name>
    <name type="common">Possum-specific nematode worm</name>
    <dbReference type="NCBI Taxonomy" id="131310"/>
    <lineage>
        <taxon>Eukaryota</taxon>
        <taxon>Metazoa</taxon>
        <taxon>Ecdysozoa</taxon>
        <taxon>Nematoda</taxon>
        <taxon>Chromadorea</taxon>
        <taxon>Rhabditida</taxon>
        <taxon>Tylenchina</taxon>
        <taxon>Panagrolaimomorpha</taxon>
        <taxon>Strongyloidoidea</taxon>
        <taxon>Strongyloididae</taxon>
        <taxon>Parastrongyloides</taxon>
    </lineage>
</organism>
<keyword evidence="1" id="KW-1185">Reference proteome</keyword>
<reference evidence="2" key="1">
    <citation type="submission" date="2017-02" db="UniProtKB">
        <authorList>
            <consortium name="WormBaseParasite"/>
        </authorList>
    </citation>
    <scope>IDENTIFICATION</scope>
</reference>
<accession>A0A0N4ZBU9</accession>
<dbReference type="Proteomes" id="UP000038045">
    <property type="component" value="Unplaced"/>
</dbReference>
<protein>
    <submittedName>
        <fullName evidence="2">F-box domain-containing protein</fullName>
    </submittedName>
</protein>